<accession>A0ACC5REQ8</accession>
<reference evidence="1" key="1">
    <citation type="submission" date="2021-01" db="EMBL/GenBank/DDBJ databases">
        <authorList>
            <person name="Sun Q."/>
        </authorList>
    </citation>
    <scope>NUCLEOTIDE SEQUENCE</scope>
    <source>
        <strain evidence="1">YIM B02566</strain>
    </source>
</reference>
<protein>
    <submittedName>
        <fullName evidence="1">PAS domain S-box protein</fullName>
    </submittedName>
</protein>
<sequence>MKRDAVQRPGRLKVPILPGNVTSLRRIIDHAAIGMALLGKDGRLLYANRSFQTQTGYTARQSAGLKLADITHPQEQRKLRPTARGKDGVELCYVRRDGSLFHALTSLSKLGKGHGKFDAILQLTPIEARKERDQVLAENEWRWNQALRSAEQGVWDIDIANNRIWISPYWEGVLGFGSDKADVFRKKWLARLHPDDRAHMQRAIDGLRGGSLSETHETYRLHRADGVWIWILSRGKVTHRAPDGSALRIIGTTADITRQKETEALLAATTDRLDIALAAGGVGIYDVDVRTGLRNFDDRTLALHGLKRATFDSTQKAWEHAVHPDDLARVLQQIATTRASQQNTTQYDYRVIHPSGAIRHIHAIARLIRAPDGAALRVIGVCRDVTEEAERTQRLQEALTQLAATTERLELALEAGGIGIFDVDIAADKRRFDDRILALHGLSREDYDGSREAWAQTIHPDDRARLIEQITADRASGEASQHYDFRVVHPRSGVVRHIRSITRQIHAVDGAVQNVVGVSWDVTSEVEQTTRLLETAARLATTTDRLNLALEAGDVGTFDTDVVAGRHMLDARTLTLLGREPGDAGHTVETWMGAIHPEDRPRIEQEFAANLASTVTSAQYDFRVVHKRSGAIRHIRSLTRLIRDEMGKALRATGACWDITDHVERARQLREALSLLDAIMNATPDLVFAKDLAGRYLITNKAAEKVTGHSVADVVGKDDTEIYPAETAAIYIANDRHALATGQPHTVEETGVTDGVPRIWLTNKAPLRDAHGHVIGLVGVARDITEIKKAETALRETLELLDAVMRGTPDLIFVKDRDSRYLVANEALGRVLGRKTEDMLGLRPADVHPPHVAEKLMAHDRRIMTSGAAQTIEETILVDDVSRIFLSTKAPRRDEHGNVIGIIGIARDITDMKTAEAAVMALNQRLQIAIEASGGGVFDADMTKPEFRWGSRMYELYDLPRDAYDGTLEQC</sequence>
<dbReference type="Proteomes" id="UP000616151">
    <property type="component" value="Unassembled WGS sequence"/>
</dbReference>
<dbReference type="EMBL" id="JAENHL010000008">
    <property type="protein sequence ID" value="MBK1871138.1"/>
    <property type="molecule type" value="Genomic_DNA"/>
</dbReference>
<gene>
    <name evidence="1" type="ORF">JHL16_32530</name>
</gene>
<evidence type="ECO:0000313" key="1">
    <source>
        <dbReference type="EMBL" id="MBK1871138.1"/>
    </source>
</evidence>
<name>A0ACC5REQ8_9HYPH</name>
<proteinExistence type="predicted"/>
<evidence type="ECO:0000313" key="2">
    <source>
        <dbReference type="Proteomes" id="UP000616151"/>
    </source>
</evidence>
<comment type="caution">
    <text evidence="1">The sequence shown here is derived from an EMBL/GenBank/DDBJ whole genome shotgun (WGS) entry which is preliminary data.</text>
</comment>
<organism evidence="1 2">
    <name type="scientific">Taklimakanibacter albus</name>
    <dbReference type="NCBI Taxonomy" id="2800327"/>
    <lineage>
        <taxon>Bacteria</taxon>
        <taxon>Pseudomonadati</taxon>
        <taxon>Pseudomonadota</taxon>
        <taxon>Alphaproteobacteria</taxon>
        <taxon>Hyphomicrobiales</taxon>
        <taxon>Aestuariivirgaceae</taxon>
        <taxon>Taklimakanibacter</taxon>
    </lineage>
</organism>
<keyword evidence="2" id="KW-1185">Reference proteome</keyword>